<evidence type="ECO:0000256" key="2">
    <source>
        <dbReference type="ARBA" id="ARBA00022801"/>
    </source>
</evidence>
<dbReference type="GO" id="GO:0019693">
    <property type="term" value="P:ribose phosphate metabolic process"/>
    <property type="evidence" value="ECO:0007669"/>
    <property type="project" value="TreeGrafter"/>
</dbReference>
<dbReference type="Pfam" id="PF00293">
    <property type="entry name" value="NUDIX"/>
    <property type="match status" value="1"/>
</dbReference>
<evidence type="ECO:0000256" key="1">
    <source>
        <dbReference type="ARBA" id="ARBA00001946"/>
    </source>
</evidence>
<evidence type="ECO:0000313" key="5">
    <source>
        <dbReference type="Proteomes" id="UP000831181"/>
    </source>
</evidence>
<dbReference type="CDD" id="cd03424">
    <property type="entry name" value="NUDIX_ADPRase_Nudt5_UGPPase_Nudt14"/>
    <property type="match status" value="1"/>
</dbReference>
<feature type="domain" description="Nudix hydrolase" evidence="3">
    <location>
        <begin position="39"/>
        <end position="172"/>
    </location>
</feature>
<dbReference type="GO" id="GO:0005829">
    <property type="term" value="C:cytosol"/>
    <property type="evidence" value="ECO:0007669"/>
    <property type="project" value="TreeGrafter"/>
</dbReference>
<dbReference type="EMBL" id="CP093361">
    <property type="protein sequence ID" value="UQS87504.1"/>
    <property type="molecule type" value="Genomic_DNA"/>
</dbReference>
<dbReference type="AlphaFoldDB" id="A0A976RTU8"/>
<comment type="cofactor">
    <cofactor evidence="1">
        <name>Mg(2+)</name>
        <dbReference type="ChEBI" id="CHEBI:18420"/>
    </cofactor>
</comment>
<dbReference type="SUPFAM" id="SSF55811">
    <property type="entry name" value="Nudix"/>
    <property type="match status" value="1"/>
</dbReference>
<reference evidence="4" key="1">
    <citation type="journal article" date="2022" name="Int. J. Syst. Evol. Microbiol.">
        <title>Apilactobacillus apisilvae sp. nov., Nicolia spurrieriana gen. nov. sp. nov., Bombilactobacillus folatiphilus sp. nov. and Bombilactobacillus thymidiniphilus sp. nov., four new lactic acid bacterial isolates from stingless bees Tetragonula carbonaria and Austroplebeia australis.</title>
        <authorList>
            <person name="Oliphant S.A."/>
            <person name="Watson-Haigh N.S."/>
            <person name="Sumby K.M."/>
            <person name="Gardner J."/>
            <person name="Groom S."/>
            <person name="Jiranek V."/>
        </authorList>
    </citation>
    <scope>NUCLEOTIDE SEQUENCE</scope>
    <source>
        <strain evidence="4">SGEP1_A5</strain>
    </source>
</reference>
<sequence>MNLEEKIIKREPKYHGSIIDVEKQIVKLPNGQESSRDIVYHAKAVAALVITGDNKMLMETQWRAPVQEVTLEIPAGKVDSRDTGSSKDAMVRELNEEVRYRAKTLKHLTGFYTSVGFSDEYMDLYLATDLEPVSDELPRDKGEYLGIKAYSLSEAKHLLDSGKIKDAKTAMAILYWELLSK</sequence>
<dbReference type="InterPro" id="IPR000086">
    <property type="entry name" value="NUDIX_hydrolase_dom"/>
</dbReference>
<name>A0A976RTU8_9LACO</name>
<dbReference type="KEGG" id="lbe:MOO44_05995"/>
<evidence type="ECO:0000313" key="4">
    <source>
        <dbReference type="EMBL" id="UQS87504.1"/>
    </source>
</evidence>
<protein>
    <submittedName>
        <fullName evidence="4">NUDIX hydrolase</fullName>
    </submittedName>
</protein>
<dbReference type="PROSITE" id="PS51462">
    <property type="entry name" value="NUDIX"/>
    <property type="match status" value="1"/>
</dbReference>
<gene>
    <name evidence="4" type="ORF">MOO44_05995</name>
</gene>
<dbReference type="Proteomes" id="UP000831181">
    <property type="component" value="Chromosome"/>
</dbReference>
<dbReference type="GO" id="GO:0016787">
    <property type="term" value="F:hydrolase activity"/>
    <property type="evidence" value="ECO:0007669"/>
    <property type="project" value="UniProtKB-KW"/>
</dbReference>
<keyword evidence="2 4" id="KW-0378">Hydrolase</keyword>
<proteinExistence type="predicted"/>
<dbReference type="RefSeq" id="WP_260117311.1">
    <property type="nucleotide sequence ID" value="NZ_CP093361.1"/>
</dbReference>
<accession>A0A976RTU8</accession>
<dbReference type="Gene3D" id="3.90.79.10">
    <property type="entry name" value="Nucleoside Triphosphate Pyrophosphohydrolase"/>
    <property type="match status" value="1"/>
</dbReference>
<dbReference type="GO" id="GO:0006753">
    <property type="term" value="P:nucleoside phosphate metabolic process"/>
    <property type="evidence" value="ECO:0007669"/>
    <property type="project" value="TreeGrafter"/>
</dbReference>
<organism evidence="4 5">
    <name type="scientific">Nicoliella spurrieriana</name>
    <dbReference type="NCBI Taxonomy" id="2925830"/>
    <lineage>
        <taxon>Bacteria</taxon>
        <taxon>Bacillati</taxon>
        <taxon>Bacillota</taxon>
        <taxon>Bacilli</taxon>
        <taxon>Lactobacillales</taxon>
        <taxon>Lactobacillaceae</taxon>
        <taxon>Nicoliella</taxon>
    </lineage>
</organism>
<dbReference type="PANTHER" id="PTHR11839:SF18">
    <property type="entry name" value="NUDIX HYDROLASE DOMAIN-CONTAINING PROTEIN"/>
    <property type="match status" value="1"/>
</dbReference>
<dbReference type="PANTHER" id="PTHR11839">
    <property type="entry name" value="UDP/ADP-SUGAR PYROPHOSPHATASE"/>
    <property type="match status" value="1"/>
</dbReference>
<keyword evidence="5" id="KW-1185">Reference proteome</keyword>
<dbReference type="InterPro" id="IPR015797">
    <property type="entry name" value="NUDIX_hydrolase-like_dom_sf"/>
</dbReference>
<evidence type="ECO:0000259" key="3">
    <source>
        <dbReference type="PROSITE" id="PS51462"/>
    </source>
</evidence>